<feature type="transmembrane region" description="Helical" evidence="1">
    <location>
        <begin position="112"/>
        <end position="132"/>
    </location>
</feature>
<gene>
    <name evidence="2" type="ORF">E3T55_06155</name>
</gene>
<keyword evidence="3" id="KW-1185">Reference proteome</keyword>
<feature type="transmembrane region" description="Helical" evidence="1">
    <location>
        <begin position="21"/>
        <end position="40"/>
    </location>
</feature>
<comment type="caution">
    <text evidence="2">The sequence shown here is derived from an EMBL/GenBank/DDBJ whole genome shotgun (WGS) entry which is preliminary data.</text>
</comment>
<evidence type="ECO:0000313" key="2">
    <source>
        <dbReference type="EMBL" id="TFD52746.1"/>
    </source>
</evidence>
<evidence type="ECO:0000256" key="1">
    <source>
        <dbReference type="SAM" id="Phobius"/>
    </source>
</evidence>
<sequence length="137" mass="14835">MVSAPKRPIRPRARRRSGSGSVSYLAIVVFVGAALVGSVFWPVPLWVAAVYAVASVVCCVAYAIDKRAAVAGRWRVSEKTLLLLGFLGGWPGAIIAQQTLRHKTQKASFRRAFWGSVVLNVLVFAVVATPLLSRFQP</sequence>
<name>A0A4R9A6A4_9MICO</name>
<keyword evidence="1" id="KW-0472">Membrane</keyword>
<dbReference type="EMBL" id="SOHE01000027">
    <property type="protein sequence ID" value="TFD52746.1"/>
    <property type="molecule type" value="Genomic_DNA"/>
</dbReference>
<dbReference type="Proteomes" id="UP000297447">
    <property type="component" value="Unassembled WGS sequence"/>
</dbReference>
<keyword evidence="1" id="KW-1133">Transmembrane helix</keyword>
<dbReference type="Pfam" id="PF06961">
    <property type="entry name" value="DUF1294"/>
    <property type="match status" value="1"/>
</dbReference>
<evidence type="ECO:0000313" key="3">
    <source>
        <dbReference type="Proteomes" id="UP000297447"/>
    </source>
</evidence>
<dbReference type="InterPro" id="IPR010718">
    <property type="entry name" value="DUF1294"/>
</dbReference>
<accession>A0A4R9A6A4</accession>
<protein>
    <submittedName>
        <fullName evidence="2">DUF1294 domain-containing protein</fullName>
    </submittedName>
</protein>
<dbReference type="RefSeq" id="WP_134518701.1">
    <property type="nucleotide sequence ID" value="NZ_SOHE01000027.1"/>
</dbReference>
<reference evidence="2 3" key="1">
    <citation type="submission" date="2019-03" db="EMBL/GenBank/DDBJ databases">
        <title>Genomics of glacier-inhabiting Cryobacterium strains.</title>
        <authorList>
            <person name="Liu Q."/>
            <person name="Xin Y.-H."/>
        </authorList>
    </citation>
    <scope>NUCLEOTIDE SEQUENCE [LARGE SCALE GENOMIC DNA]</scope>
    <source>
        <strain evidence="2 3">Hh14</strain>
    </source>
</reference>
<proteinExistence type="predicted"/>
<dbReference type="AlphaFoldDB" id="A0A4R9A6A4"/>
<organism evidence="2 3">
    <name type="scientific">Cryobacterium frigoriphilum</name>
    <dbReference type="NCBI Taxonomy" id="1259150"/>
    <lineage>
        <taxon>Bacteria</taxon>
        <taxon>Bacillati</taxon>
        <taxon>Actinomycetota</taxon>
        <taxon>Actinomycetes</taxon>
        <taxon>Micrococcales</taxon>
        <taxon>Microbacteriaceae</taxon>
        <taxon>Cryobacterium</taxon>
    </lineage>
</organism>
<keyword evidence="1" id="KW-0812">Transmembrane</keyword>
<feature type="transmembrane region" description="Helical" evidence="1">
    <location>
        <begin position="46"/>
        <end position="64"/>
    </location>
</feature>